<evidence type="ECO:0000313" key="4">
    <source>
        <dbReference type="Proteomes" id="UP000001882"/>
    </source>
</evidence>
<dbReference type="RefSeq" id="WP_012900325.1">
    <property type="nucleotide sequence ID" value="NC_013665.1"/>
</dbReference>
<protein>
    <submittedName>
        <fullName evidence="2">Tungsten-containing formylmethanofuran dehydrogenase subunit D</fullName>
    </submittedName>
</protein>
<dbReference type="Proteomes" id="UP000001882">
    <property type="component" value="Chromosome"/>
</dbReference>
<dbReference type="KEGG" id="mpd:MCP_2766"/>
<dbReference type="AlphaFoldDB" id="D1YYX4"/>
<gene>
    <name evidence="2" type="primary">fwdD-1</name>
    <name evidence="3" type="synonym">fwdD-2</name>
    <name evidence="2" type="ordered locus">MCP_1574</name>
    <name evidence="3" type="ordered locus">MCP_2766</name>
</gene>
<organism evidence="2 4">
    <name type="scientific">Methanocella paludicola (strain DSM 17711 / JCM 13418 / NBRC 101707 / SANAE)</name>
    <dbReference type="NCBI Taxonomy" id="304371"/>
    <lineage>
        <taxon>Archaea</taxon>
        <taxon>Methanobacteriati</taxon>
        <taxon>Methanobacteriota</taxon>
        <taxon>Stenosarchaea group</taxon>
        <taxon>Methanomicrobia</taxon>
        <taxon>Methanocellales</taxon>
        <taxon>Methanocellaceae</taxon>
        <taxon>Methanocella</taxon>
    </lineage>
</organism>
<evidence type="ECO:0000259" key="1">
    <source>
        <dbReference type="Pfam" id="PF01568"/>
    </source>
</evidence>
<dbReference type="KEGG" id="mpd:MCP_1574"/>
<dbReference type="EMBL" id="AP011532">
    <property type="protein sequence ID" value="BAI62838.1"/>
    <property type="molecule type" value="Genomic_DNA"/>
</dbReference>
<dbReference type="eggNOG" id="arCOG02674">
    <property type="taxonomic scope" value="Archaea"/>
</dbReference>
<feature type="domain" description="Molybdopterin dinucleotide-binding" evidence="1">
    <location>
        <begin position="8"/>
        <end position="106"/>
    </location>
</feature>
<dbReference type="InterPro" id="IPR006657">
    <property type="entry name" value="MoPterin_dinucl-bd_dom"/>
</dbReference>
<reference evidence="2 4" key="1">
    <citation type="journal article" date="2007" name="Appl. Environ. Microbiol.">
        <title>Isolation of key methanogens for global methane emission from rice paddy fields: a novel isolate affiliated with the clone cluster rice cluster I.</title>
        <authorList>
            <person name="Sakai S."/>
            <person name="Imachi H."/>
            <person name="Sekiguchi Y."/>
            <person name="Ohashi A."/>
            <person name="Harada H."/>
            <person name="Kamagata Y."/>
        </authorList>
    </citation>
    <scope>NUCLEOTIDE SEQUENCE [LARGE SCALE GENOMIC DNA]</scope>
    <source>
        <strain evidence="4">DSM 17711 / JCM 13418 / NBRC 101707 / SANAE</strain>
        <strain evidence="2">SANAE</strain>
    </source>
</reference>
<evidence type="ECO:0000313" key="2">
    <source>
        <dbReference type="EMBL" id="BAI61646.1"/>
    </source>
</evidence>
<dbReference type="EMBL" id="AP011532">
    <property type="protein sequence ID" value="BAI61646.1"/>
    <property type="molecule type" value="Genomic_DNA"/>
</dbReference>
<reference evidence="2" key="3">
    <citation type="submission" date="2009-06" db="EMBL/GenBank/DDBJ databases">
        <title>Complete Genome Sequence of the Mesophilic Hydrogenotrophic Methanogenic Archaea, Methanocella paludicola.</title>
        <authorList>
            <person name="Sakai S."/>
            <person name="Takaki Y."/>
            <person name="Shimamura S."/>
            <person name="Sekine M."/>
            <person name="Tajima T."/>
            <person name="Kosugi H."/>
            <person name="Ichikawa N."/>
            <person name="Tasumi E."/>
            <person name="Hiraki A."/>
            <person name="Shimizu A."/>
            <person name="Kato Y."/>
            <person name="Nishiko R."/>
            <person name="Ito M."/>
            <person name="Mori K."/>
            <person name="Fujita N."/>
            <person name="Imachi H."/>
            <person name="Takai K."/>
        </authorList>
    </citation>
    <scope>NUCLEOTIDE SEQUENCE</scope>
    <source>
        <strain evidence="2">SANAE</strain>
    </source>
</reference>
<dbReference type="GeneID" id="8682846"/>
<dbReference type="STRING" id="304371.MCP_1574"/>
<dbReference type="InterPro" id="IPR009010">
    <property type="entry name" value="Asp_de-COase-like_dom_sf"/>
</dbReference>
<reference evidence="2 4" key="2">
    <citation type="journal article" date="2008" name="Int. J. Syst. Evol. Microbiol.">
        <title>Methanocella paludicola gen. nov., sp. nov., a methane-producing archaeon, the first isolate of the lineage 'Rice Cluster I', and proposal of the new archaeal order Methanocellales ord. nov.</title>
        <authorList>
            <person name="Sakai S."/>
            <person name="Imachi H."/>
            <person name="Hanada S."/>
            <person name="Ohashi A."/>
            <person name="Harada H."/>
            <person name="Kamagata Y."/>
        </authorList>
    </citation>
    <scope>NUCLEOTIDE SEQUENCE [LARGE SCALE GENOMIC DNA]</scope>
    <source>
        <strain evidence="4">DSM 17711 / JCM 13418 / NBRC 101707 / SANAE</strain>
        <strain evidence="2">SANAE</strain>
    </source>
</reference>
<accession>D1YYX4</accession>
<dbReference type="SUPFAM" id="SSF50692">
    <property type="entry name" value="ADC-like"/>
    <property type="match status" value="1"/>
</dbReference>
<dbReference type="Pfam" id="PF01568">
    <property type="entry name" value="Molydop_binding"/>
    <property type="match status" value="1"/>
</dbReference>
<dbReference type="InterPro" id="IPR012040">
    <property type="entry name" value="Formylmethanofuran_DH_dsu"/>
</dbReference>
<dbReference type="GO" id="GO:0043546">
    <property type="term" value="F:molybdopterin cofactor binding"/>
    <property type="evidence" value="ECO:0007669"/>
    <property type="project" value="InterPro"/>
</dbReference>
<proteinExistence type="predicted"/>
<evidence type="ECO:0000313" key="3">
    <source>
        <dbReference type="EMBL" id="BAI62838.1"/>
    </source>
</evidence>
<name>D1YYX4_METPS</name>
<dbReference type="OrthoDB" id="116806at2157"/>
<dbReference type="PIRSF" id="PIRSF015873">
    <property type="entry name" value="FwdD"/>
    <property type="match status" value="1"/>
</dbReference>
<keyword evidence="4" id="KW-1185">Reference proteome</keyword>
<reference evidence="4" key="4">
    <citation type="journal article" date="2011" name="PLoS ONE">
        <title>Genome sequence of a mesophilic hydrogenotrophic methanogen Methanocella paludicola, the first cultivated representative of the order Methanocellales.</title>
        <authorList>
            <person name="Sakai S."/>
            <person name="Takaki Y."/>
            <person name="Shimamura S."/>
            <person name="Sekine M."/>
            <person name="Tajima T."/>
            <person name="Kosugi H."/>
            <person name="Ichikawa N."/>
            <person name="Tasumi E."/>
            <person name="Hiraki A.T."/>
            <person name="Shimizu A."/>
            <person name="Kato Y."/>
            <person name="Nishiko R."/>
            <person name="Mori K."/>
            <person name="Fujita N."/>
            <person name="Imachi H."/>
            <person name="Takai K."/>
        </authorList>
    </citation>
    <scope>NUCLEOTIDE SEQUENCE [LARGE SCALE GENOMIC DNA]</scope>
    <source>
        <strain evidence="4">DSM 17711 / JCM 13418 / NBRC 101707 / SANAE</strain>
    </source>
</reference>
<dbReference type="GO" id="GO:0016491">
    <property type="term" value="F:oxidoreductase activity"/>
    <property type="evidence" value="ECO:0007669"/>
    <property type="project" value="InterPro"/>
</dbReference>
<sequence length="137" mass="14925">MTTIEVNLISGRTFMQGVAIEGHKHEDEYIKACGICEIDVSDLKKLKVYPGQSVRVKSAHGSVVVRAVKATQGPHPGLVFIPMGPWANQVTNPNTWSTGMPNFKGVRVSIEPAPNEKVMNGIELLQKTTLDLKETTA</sequence>
<dbReference type="Gene3D" id="2.40.40.20">
    <property type="match status" value="1"/>
</dbReference>